<organism evidence="2 3">
    <name type="scientific">Wansuia hejianensis</name>
    <dbReference type="NCBI Taxonomy" id="2763667"/>
    <lineage>
        <taxon>Bacteria</taxon>
        <taxon>Bacillati</taxon>
        <taxon>Bacillota</taxon>
        <taxon>Clostridia</taxon>
        <taxon>Lachnospirales</taxon>
        <taxon>Lachnospiraceae</taxon>
        <taxon>Wansuia</taxon>
    </lineage>
</organism>
<dbReference type="Pfam" id="PF08486">
    <property type="entry name" value="SpoIID"/>
    <property type="match status" value="1"/>
</dbReference>
<keyword evidence="3" id="KW-1185">Reference proteome</keyword>
<dbReference type="GO" id="GO:0030435">
    <property type="term" value="P:sporulation resulting in formation of a cellular spore"/>
    <property type="evidence" value="ECO:0007669"/>
    <property type="project" value="InterPro"/>
</dbReference>
<dbReference type="EMBL" id="CP060635">
    <property type="protein sequence ID" value="QNM08060.1"/>
    <property type="molecule type" value="Genomic_DNA"/>
</dbReference>
<dbReference type="InterPro" id="IPR013486">
    <property type="entry name" value="SpoIID/LytB"/>
</dbReference>
<accession>A0A7G9GB78</accession>
<sequence length="289" mass="31996">MKESAKYLFSVGVLLLMLPFLLTVILSGKGAVSVSKDIDIEMLLPVRLYQEIPEDAEAEMIKAQAILARSRLYRELSEGGNAREILEKNREYEKAHTVYPDVMTSCRQAVADTEGLVLTYGGQVVEGPFFACGNGKTRDGIEVMSKDDYGWLVSVESSMDIDSPGYLSGTLFGRADLYQKLLDYTGDTSLKEETVYEQISVLSTDSAGYVMEVQVADTHLSGENFRKLLELPSACFSMQELDGNLRFLCKGAGHGLGMSQYGANVLAEQGKSCTEILKYYFPRCDVMQR</sequence>
<dbReference type="Proteomes" id="UP000515860">
    <property type="component" value="Chromosome"/>
</dbReference>
<evidence type="ECO:0000313" key="2">
    <source>
        <dbReference type="EMBL" id="QNM08060.1"/>
    </source>
</evidence>
<reference evidence="2 3" key="1">
    <citation type="submission" date="2020-08" db="EMBL/GenBank/DDBJ databases">
        <authorList>
            <person name="Liu C."/>
            <person name="Sun Q."/>
        </authorList>
    </citation>
    <scope>NUCLEOTIDE SEQUENCE [LARGE SCALE GENOMIC DNA]</scope>
    <source>
        <strain evidence="2 3">NSJ-29</strain>
    </source>
</reference>
<feature type="domain" description="Sporulation stage II protein D amidase enhancer LytB N-terminal" evidence="1">
    <location>
        <begin position="31"/>
        <end position="120"/>
    </location>
</feature>
<dbReference type="KEGG" id="whj:H9Q79_14370"/>
<dbReference type="NCBIfam" id="TIGR02669">
    <property type="entry name" value="SpoIID_LytB"/>
    <property type="match status" value="1"/>
</dbReference>
<dbReference type="AlphaFoldDB" id="A0A7G9GB78"/>
<dbReference type="RefSeq" id="WP_249328588.1">
    <property type="nucleotide sequence ID" value="NZ_CP060635.1"/>
</dbReference>
<proteinExistence type="predicted"/>
<dbReference type="InterPro" id="IPR013693">
    <property type="entry name" value="SpoIID/LytB_N"/>
</dbReference>
<evidence type="ECO:0000313" key="3">
    <source>
        <dbReference type="Proteomes" id="UP000515860"/>
    </source>
</evidence>
<evidence type="ECO:0000259" key="1">
    <source>
        <dbReference type="Pfam" id="PF08486"/>
    </source>
</evidence>
<gene>
    <name evidence="2" type="ORF">H9Q79_14370</name>
</gene>
<name>A0A7G9GB78_9FIRM</name>
<protein>
    <submittedName>
        <fullName evidence="2">SpoIID/LytB domain-containing protein</fullName>
    </submittedName>
</protein>